<dbReference type="Proteomes" id="UP000800041">
    <property type="component" value="Unassembled WGS sequence"/>
</dbReference>
<dbReference type="EMBL" id="ML977215">
    <property type="protein sequence ID" value="KAF1980897.1"/>
    <property type="molecule type" value="Genomic_DNA"/>
</dbReference>
<evidence type="ECO:0000313" key="3">
    <source>
        <dbReference type="Proteomes" id="UP000800041"/>
    </source>
</evidence>
<protein>
    <submittedName>
        <fullName evidence="2">Uncharacterized protein</fullName>
    </submittedName>
</protein>
<gene>
    <name evidence="2" type="ORF">K402DRAFT_399043</name>
</gene>
<evidence type="ECO:0000256" key="1">
    <source>
        <dbReference type="SAM" id="MobiDB-lite"/>
    </source>
</evidence>
<organism evidence="2 3">
    <name type="scientific">Aulographum hederae CBS 113979</name>
    <dbReference type="NCBI Taxonomy" id="1176131"/>
    <lineage>
        <taxon>Eukaryota</taxon>
        <taxon>Fungi</taxon>
        <taxon>Dikarya</taxon>
        <taxon>Ascomycota</taxon>
        <taxon>Pezizomycotina</taxon>
        <taxon>Dothideomycetes</taxon>
        <taxon>Pleosporomycetidae</taxon>
        <taxon>Aulographales</taxon>
        <taxon>Aulographaceae</taxon>
    </lineage>
</organism>
<feature type="compositionally biased region" description="Polar residues" evidence="1">
    <location>
        <begin position="1"/>
        <end position="11"/>
    </location>
</feature>
<evidence type="ECO:0000313" key="2">
    <source>
        <dbReference type="EMBL" id="KAF1980897.1"/>
    </source>
</evidence>
<sequence length="69" mass="7466">MTDSASHTLNPATRHEHLKPIALSGFASYTRRPPTATASLATHAQPRSRPTTSTQHVSRHIDTLAPSPQ</sequence>
<proteinExistence type="predicted"/>
<dbReference type="AlphaFoldDB" id="A0A6G1GJH5"/>
<keyword evidence="3" id="KW-1185">Reference proteome</keyword>
<accession>A0A6G1GJH5</accession>
<reference evidence="2" key="1">
    <citation type="journal article" date="2020" name="Stud. Mycol.">
        <title>101 Dothideomycetes genomes: a test case for predicting lifestyles and emergence of pathogens.</title>
        <authorList>
            <person name="Haridas S."/>
            <person name="Albert R."/>
            <person name="Binder M."/>
            <person name="Bloem J."/>
            <person name="Labutti K."/>
            <person name="Salamov A."/>
            <person name="Andreopoulos B."/>
            <person name="Baker S."/>
            <person name="Barry K."/>
            <person name="Bills G."/>
            <person name="Bluhm B."/>
            <person name="Cannon C."/>
            <person name="Castanera R."/>
            <person name="Culley D."/>
            <person name="Daum C."/>
            <person name="Ezra D."/>
            <person name="Gonzalez J."/>
            <person name="Henrissat B."/>
            <person name="Kuo A."/>
            <person name="Liang C."/>
            <person name="Lipzen A."/>
            <person name="Lutzoni F."/>
            <person name="Magnuson J."/>
            <person name="Mondo S."/>
            <person name="Nolan M."/>
            <person name="Ohm R."/>
            <person name="Pangilinan J."/>
            <person name="Park H.-J."/>
            <person name="Ramirez L."/>
            <person name="Alfaro M."/>
            <person name="Sun H."/>
            <person name="Tritt A."/>
            <person name="Yoshinaga Y."/>
            <person name="Zwiers L.-H."/>
            <person name="Turgeon B."/>
            <person name="Goodwin S."/>
            <person name="Spatafora J."/>
            <person name="Crous P."/>
            <person name="Grigoriev I."/>
        </authorList>
    </citation>
    <scope>NUCLEOTIDE SEQUENCE</scope>
    <source>
        <strain evidence="2">CBS 113979</strain>
    </source>
</reference>
<name>A0A6G1GJH5_9PEZI</name>
<feature type="region of interest" description="Disordered" evidence="1">
    <location>
        <begin position="1"/>
        <end position="69"/>
    </location>
</feature>